<evidence type="ECO:0008006" key="4">
    <source>
        <dbReference type="Google" id="ProtNLM"/>
    </source>
</evidence>
<feature type="chain" id="PRO_5008065232" description="DUF2490 domain-containing protein" evidence="1">
    <location>
        <begin position="36"/>
        <end position="241"/>
    </location>
</feature>
<evidence type="ECO:0000313" key="3">
    <source>
        <dbReference type="Proteomes" id="UP000077262"/>
    </source>
</evidence>
<dbReference type="Pfam" id="PF10677">
    <property type="entry name" value="DUF2490"/>
    <property type="match status" value="1"/>
</dbReference>
<dbReference type="RefSeq" id="WP_038292364.1">
    <property type="nucleotide sequence ID" value="NZ_LSTR01000040.1"/>
</dbReference>
<dbReference type="OrthoDB" id="5381041at2"/>
<evidence type="ECO:0000256" key="1">
    <source>
        <dbReference type="SAM" id="SignalP"/>
    </source>
</evidence>
<dbReference type="EMBL" id="LSTR01000040">
    <property type="protein sequence ID" value="OAH42683.1"/>
    <property type="molecule type" value="Genomic_DNA"/>
</dbReference>
<comment type="caution">
    <text evidence="2">The sequence shown here is derived from an EMBL/GenBank/DDBJ whole genome shotgun (WGS) entry which is preliminary data.</text>
</comment>
<dbReference type="AlphaFoldDB" id="A0A177JNC0"/>
<protein>
    <recommendedName>
        <fullName evidence="4">DUF2490 domain-containing protein</fullName>
    </recommendedName>
</protein>
<dbReference type="InterPro" id="IPR019619">
    <property type="entry name" value="DUF2490"/>
</dbReference>
<gene>
    <name evidence="2" type="ORF">AX777_05400</name>
</gene>
<name>A0A177JNC0_SPHYA</name>
<organism evidence="2 3">
    <name type="scientific">Sphingobium yanoikuyae</name>
    <name type="common">Sphingomonas yanoikuyae</name>
    <dbReference type="NCBI Taxonomy" id="13690"/>
    <lineage>
        <taxon>Bacteria</taxon>
        <taxon>Pseudomonadati</taxon>
        <taxon>Pseudomonadota</taxon>
        <taxon>Alphaproteobacteria</taxon>
        <taxon>Sphingomonadales</taxon>
        <taxon>Sphingomonadaceae</taxon>
        <taxon>Sphingobium</taxon>
    </lineage>
</organism>
<proteinExistence type="predicted"/>
<accession>A0A177JNC0</accession>
<sequence length="241" mass="26587">MSLSTARGFMRFPSLAVALSLAALSLAALTLPAQAATSEDEQLWVNLTAMGSIKDELVYFAEIQPRVGDGVSRIDQALFRGALGVKLSRDITLYQGFAHVVVPIDGGKDVNEERSFQQLSWTLARPKDAEISSRTRLEQRWRSNGSDMGWRLREMLRVEHALKPGSDAVNVLAYGEVFFALNDTDWGARKGFDQLRSFAGVEIGLPGASTMEVGYLNQLIDQGGSRQRVNHVASVTLFFRH</sequence>
<dbReference type="Proteomes" id="UP000077262">
    <property type="component" value="Unassembled WGS sequence"/>
</dbReference>
<reference evidence="2 3" key="1">
    <citation type="submission" date="2016-02" db="EMBL/GenBank/DDBJ databases">
        <authorList>
            <person name="Wen L."/>
            <person name="He K."/>
            <person name="Yang H."/>
        </authorList>
    </citation>
    <scope>NUCLEOTIDE SEQUENCE [LARGE SCALE GENOMIC DNA]</scope>
    <source>
        <strain evidence="2 3">CD09_2</strain>
    </source>
</reference>
<feature type="signal peptide" evidence="1">
    <location>
        <begin position="1"/>
        <end position="35"/>
    </location>
</feature>
<keyword evidence="1" id="KW-0732">Signal</keyword>
<evidence type="ECO:0000313" key="2">
    <source>
        <dbReference type="EMBL" id="OAH42683.1"/>
    </source>
</evidence>